<sequence length="503" mass="54228">MTAARTYDVRTHGCQMNVHDSERLAGLLETAGYVDLQSVPEADRAEVADVVVFNTCAVRENADNKLYGNLGQLRPAKERNPGLQIAVGGCMAQKDRETIVRRAPWVDVVFGTHNIGSLPVLLDRARHNKRAEVEILESLETFPSTLPTRRDSAFSAWVSISVGCNNTCTFCIVPSLRGREQDRRPGEVLAEVEALVAQGVVEVTLLGQNVNTYGVQFGDRLAFGKLLRACGQVEGLERVRFTSPHPAAFTDDVIAAMAETPNVMPSLHMPLQSGSDRVLKAMRRSYRSARFLGILERVRAAMPEAAITTDLIVGFPGETEEDFAQTLRVVREGRFSSAFTFQYSVRPGTPAASMADQVPKEVVQERFERLVALQEELSWAGNRALEGHEVEVLVAPGEGRKDGETSRVSGRARDNRLVHVGVPAGGERPRPGDVVTAAVTYGAPHHLVADSGLDGGTYRVRRTPGGEAWAALQDAAVPGRPAVSLGMPGVGAPPLAVAPACSA</sequence>
<comment type="function">
    <text evidence="1 14">Catalyzes the methylthiolation of N6-(dimethylallyl)adenosine (i(6)A), leading to the formation of 2-methylthio-N6-(dimethylallyl)adenosine (ms(2)i(6)A) at position 37 in tRNAs that read codons beginning with uridine.</text>
</comment>
<dbReference type="InterPro" id="IPR020612">
    <property type="entry name" value="Methylthiotransferase_CS"/>
</dbReference>
<evidence type="ECO:0000256" key="6">
    <source>
        <dbReference type="ARBA" id="ARBA00022723"/>
    </source>
</evidence>
<keyword evidence="18" id="KW-1185">Reference proteome</keyword>
<keyword evidence="7 14" id="KW-0408">Iron</keyword>
<reference evidence="17 18" key="1">
    <citation type="submission" date="2020-08" db="EMBL/GenBank/DDBJ databases">
        <title>Genome sequence of Phycicoccus endophyticus JCM 31784T.</title>
        <authorList>
            <person name="Hyun D.-W."/>
            <person name="Bae J.-W."/>
        </authorList>
    </citation>
    <scope>NUCLEOTIDE SEQUENCE [LARGE SCALE GENOMIC DNA]</scope>
    <source>
        <strain evidence="17 18">JCM 31784</strain>
    </source>
</reference>
<evidence type="ECO:0000256" key="12">
    <source>
        <dbReference type="ARBA" id="ARBA00080698"/>
    </source>
</evidence>
<keyword evidence="6 14" id="KW-0479">Metal-binding</keyword>
<evidence type="ECO:0000256" key="2">
    <source>
        <dbReference type="ARBA" id="ARBA00022485"/>
    </source>
</evidence>
<keyword evidence="8 14" id="KW-0411">Iron-sulfur</keyword>
<dbReference type="AlphaFoldDB" id="A0A7G9R3T3"/>
<keyword evidence="3 14" id="KW-0808">Transferase</keyword>
<dbReference type="PANTHER" id="PTHR43020">
    <property type="entry name" value="CDK5 REGULATORY SUBUNIT-ASSOCIATED PROTEIN 1"/>
    <property type="match status" value="1"/>
</dbReference>
<protein>
    <recommendedName>
        <fullName evidence="11 14">tRNA-2-methylthio-N(6)-dimethylallyladenosine synthase</fullName>
        <ecNumber evidence="9 14">2.8.4.3</ecNumber>
    </recommendedName>
    <alternativeName>
        <fullName evidence="13 14">(Dimethylallyl)adenosine tRNA methylthiotransferase MiaB</fullName>
    </alternativeName>
    <alternativeName>
        <fullName evidence="12 14">tRNA-i(6)A37 methylthiotransferase</fullName>
    </alternativeName>
</protein>
<dbReference type="SFLD" id="SFLDG01061">
    <property type="entry name" value="methylthiotransferase"/>
    <property type="match status" value="1"/>
</dbReference>
<evidence type="ECO:0000256" key="5">
    <source>
        <dbReference type="ARBA" id="ARBA00022694"/>
    </source>
</evidence>
<comment type="catalytic activity">
    <reaction evidence="10 14">
        <text>N(6)-dimethylallyladenosine(37) in tRNA + (sulfur carrier)-SH + AH2 + 2 S-adenosyl-L-methionine = 2-methylsulfanyl-N(6)-dimethylallyladenosine(37) in tRNA + (sulfur carrier)-H + 5'-deoxyadenosine + L-methionine + A + S-adenosyl-L-homocysteine + 2 H(+)</text>
        <dbReference type="Rhea" id="RHEA:37067"/>
        <dbReference type="Rhea" id="RHEA-COMP:10375"/>
        <dbReference type="Rhea" id="RHEA-COMP:10376"/>
        <dbReference type="Rhea" id="RHEA-COMP:14737"/>
        <dbReference type="Rhea" id="RHEA-COMP:14739"/>
        <dbReference type="ChEBI" id="CHEBI:13193"/>
        <dbReference type="ChEBI" id="CHEBI:15378"/>
        <dbReference type="ChEBI" id="CHEBI:17319"/>
        <dbReference type="ChEBI" id="CHEBI:17499"/>
        <dbReference type="ChEBI" id="CHEBI:29917"/>
        <dbReference type="ChEBI" id="CHEBI:57844"/>
        <dbReference type="ChEBI" id="CHEBI:57856"/>
        <dbReference type="ChEBI" id="CHEBI:59789"/>
        <dbReference type="ChEBI" id="CHEBI:64428"/>
        <dbReference type="ChEBI" id="CHEBI:74415"/>
        <dbReference type="ChEBI" id="CHEBI:74417"/>
        <dbReference type="EC" id="2.8.4.3"/>
    </reaction>
</comment>
<dbReference type="InterPro" id="IPR013848">
    <property type="entry name" value="Methylthiotransferase_N"/>
</dbReference>
<gene>
    <name evidence="14 17" type="primary">miaB</name>
    <name evidence="17" type="ORF">H9L10_04245</name>
</gene>
<dbReference type="GO" id="GO:0051539">
    <property type="term" value="F:4 iron, 4 sulfur cluster binding"/>
    <property type="evidence" value="ECO:0007669"/>
    <property type="project" value="UniProtKB-UniRule"/>
</dbReference>
<dbReference type="Gene3D" id="3.40.50.12160">
    <property type="entry name" value="Methylthiotransferase, N-terminal domain"/>
    <property type="match status" value="1"/>
</dbReference>
<organism evidence="17 18">
    <name type="scientific">Phycicoccus endophyticus</name>
    <dbReference type="NCBI Taxonomy" id="1690220"/>
    <lineage>
        <taxon>Bacteria</taxon>
        <taxon>Bacillati</taxon>
        <taxon>Actinomycetota</taxon>
        <taxon>Actinomycetes</taxon>
        <taxon>Micrococcales</taxon>
        <taxon>Intrasporangiaceae</taxon>
        <taxon>Phycicoccus</taxon>
    </lineage>
</organism>
<dbReference type="Pfam" id="PF00919">
    <property type="entry name" value="UPF0004"/>
    <property type="match status" value="1"/>
</dbReference>
<evidence type="ECO:0000259" key="15">
    <source>
        <dbReference type="PROSITE" id="PS51449"/>
    </source>
</evidence>
<accession>A0A7G9R3T3</accession>
<dbReference type="EMBL" id="CP060712">
    <property type="protein sequence ID" value="QNN50258.1"/>
    <property type="molecule type" value="Genomic_DNA"/>
</dbReference>
<dbReference type="GO" id="GO:0046872">
    <property type="term" value="F:metal ion binding"/>
    <property type="evidence" value="ECO:0007669"/>
    <property type="project" value="UniProtKB-KW"/>
</dbReference>
<dbReference type="NCBIfam" id="TIGR01574">
    <property type="entry name" value="miaB-methiolase"/>
    <property type="match status" value="1"/>
</dbReference>
<evidence type="ECO:0000256" key="1">
    <source>
        <dbReference type="ARBA" id="ARBA00003234"/>
    </source>
</evidence>
<dbReference type="SFLD" id="SFLDS00029">
    <property type="entry name" value="Radical_SAM"/>
    <property type="match status" value="1"/>
</dbReference>
<dbReference type="Gene3D" id="3.80.30.20">
    <property type="entry name" value="tm_1862 like domain"/>
    <property type="match status" value="1"/>
</dbReference>
<dbReference type="SUPFAM" id="SSF102114">
    <property type="entry name" value="Radical SAM enzymes"/>
    <property type="match status" value="1"/>
</dbReference>
<evidence type="ECO:0000256" key="11">
    <source>
        <dbReference type="ARBA" id="ARBA00068570"/>
    </source>
</evidence>
<dbReference type="PROSITE" id="PS51449">
    <property type="entry name" value="MTTASE_N"/>
    <property type="match status" value="1"/>
</dbReference>
<keyword evidence="2 14" id="KW-0004">4Fe-4S</keyword>
<feature type="binding site" evidence="14">
    <location>
        <position position="164"/>
    </location>
    <ligand>
        <name>[4Fe-4S] cluster</name>
        <dbReference type="ChEBI" id="CHEBI:49883"/>
        <label>2</label>
        <note>4Fe-4S-S-AdoMet</note>
    </ligand>
</feature>
<feature type="domain" description="Radical SAM core" evidence="16">
    <location>
        <begin position="150"/>
        <end position="383"/>
    </location>
</feature>
<evidence type="ECO:0000313" key="17">
    <source>
        <dbReference type="EMBL" id="QNN50258.1"/>
    </source>
</evidence>
<dbReference type="KEGG" id="pei:H9L10_04245"/>
<dbReference type="HAMAP" id="MF_01864">
    <property type="entry name" value="tRNA_metthiotr_MiaB"/>
    <property type="match status" value="1"/>
</dbReference>
<evidence type="ECO:0000259" key="16">
    <source>
        <dbReference type="PROSITE" id="PS51918"/>
    </source>
</evidence>
<dbReference type="SFLD" id="SFLDF00273">
    <property type="entry name" value="(dimethylallyl)adenosine_tRNA"/>
    <property type="match status" value="1"/>
</dbReference>
<evidence type="ECO:0000256" key="9">
    <source>
        <dbReference type="ARBA" id="ARBA00033765"/>
    </source>
</evidence>
<dbReference type="InterPro" id="IPR038135">
    <property type="entry name" value="Methylthiotransferase_N_sf"/>
</dbReference>
<evidence type="ECO:0000256" key="10">
    <source>
        <dbReference type="ARBA" id="ARBA00051425"/>
    </source>
</evidence>
<feature type="binding site" evidence="14">
    <location>
        <position position="56"/>
    </location>
    <ligand>
        <name>[4Fe-4S] cluster</name>
        <dbReference type="ChEBI" id="CHEBI:49883"/>
        <label>1</label>
    </ligand>
</feature>
<dbReference type="InterPro" id="IPR023404">
    <property type="entry name" value="rSAM_horseshoe"/>
</dbReference>
<keyword evidence="4 14" id="KW-0949">S-adenosyl-L-methionine</keyword>
<dbReference type="PROSITE" id="PS01278">
    <property type="entry name" value="MTTASE_RADICAL"/>
    <property type="match status" value="1"/>
</dbReference>
<feature type="binding site" evidence="14">
    <location>
        <position position="168"/>
    </location>
    <ligand>
        <name>[4Fe-4S] cluster</name>
        <dbReference type="ChEBI" id="CHEBI:49883"/>
        <label>2</label>
        <note>4Fe-4S-S-AdoMet</note>
    </ligand>
</feature>
<dbReference type="Pfam" id="PF04055">
    <property type="entry name" value="Radical_SAM"/>
    <property type="match status" value="1"/>
</dbReference>
<comment type="similarity">
    <text evidence="14">Belongs to the methylthiotransferase family. MiaB subfamily.</text>
</comment>
<keyword evidence="14" id="KW-0963">Cytoplasm</keyword>
<dbReference type="GO" id="GO:0035597">
    <property type="term" value="F:tRNA-2-methylthio-N(6)-dimethylallyladenosine(37) synthase activity"/>
    <property type="evidence" value="ECO:0007669"/>
    <property type="project" value="UniProtKB-EC"/>
</dbReference>
<proteinExistence type="inferred from homology"/>
<dbReference type="InterPro" id="IPR006638">
    <property type="entry name" value="Elp3/MiaA/NifB-like_rSAM"/>
</dbReference>
<dbReference type="SMART" id="SM00729">
    <property type="entry name" value="Elp3"/>
    <property type="match status" value="1"/>
</dbReference>
<comment type="subcellular location">
    <subcellularLocation>
        <location evidence="14">Cytoplasm</location>
    </subcellularLocation>
</comment>
<evidence type="ECO:0000256" key="7">
    <source>
        <dbReference type="ARBA" id="ARBA00023004"/>
    </source>
</evidence>
<evidence type="ECO:0000256" key="4">
    <source>
        <dbReference type="ARBA" id="ARBA00022691"/>
    </source>
</evidence>
<dbReference type="InterPro" id="IPR058240">
    <property type="entry name" value="rSAM_sf"/>
</dbReference>
<feature type="domain" description="MTTase N-terminal" evidence="15">
    <location>
        <begin position="5"/>
        <end position="127"/>
    </location>
</feature>
<dbReference type="NCBIfam" id="TIGR00089">
    <property type="entry name" value="MiaB/RimO family radical SAM methylthiotransferase"/>
    <property type="match status" value="1"/>
</dbReference>
<dbReference type="PANTHER" id="PTHR43020:SF2">
    <property type="entry name" value="MITOCHONDRIAL TRNA METHYLTHIOTRANSFERASE CDK5RAP1"/>
    <property type="match status" value="1"/>
</dbReference>
<dbReference type="GO" id="GO:0005829">
    <property type="term" value="C:cytosol"/>
    <property type="evidence" value="ECO:0007669"/>
    <property type="project" value="TreeGrafter"/>
</dbReference>
<dbReference type="PROSITE" id="PS51918">
    <property type="entry name" value="RADICAL_SAM"/>
    <property type="match status" value="1"/>
</dbReference>
<dbReference type="InterPro" id="IPR007197">
    <property type="entry name" value="rSAM"/>
</dbReference>
<evidence type="ECO:0000256" key="14">
    <source>
        <dbReference type="HAMAP-Rule" id="MF_01864"/>
    </source>
</evidence>
<dbReference type="CDD" id="cd01335">
    <property type="entry name" value="Radical_SAM"/>
    <property type="match status" value="1"/>
</dbReference>
<name>A0A7G9R3T3_9MICO</name>
<feature type="binding site" evidence="14">
    <location>
        <position position="90"/>
    </location>
    <ligand>
        <name>[4Fe-4S] cluster</name>
        <dbReference type="ChEBI" id="CHEBI:49883"/>
        <label>1</label>
    </ligand>
</feature>
<dbReference type="FunFam" id="3.40.50.12160:FF:000003">
    <property type="entry name" value="CDK5 regulatory subunit-associated protein 1"/>
    <property type="match status" value="1"/>
</dbReference>
<dbReference type="InterPro" id="IPR006463">
    <property type="entry name" value="MiaB_methiolase"/>
</dbReference>
<dbReference type="SFLD" id="SFLDG01082">
    <property type="entry name" value="B12-binding_domain_containing"/>
    <property type="match status" value="1"/>
</dbReference>
<dbReference type="FunFam" id="3.80.30.20:FF:000001">
    <property type="entry name" value="tRNA-2-methylthio-N(6)-dimethylallyladenosine synthase 2"/>
    <property type="match status" value="1"/>
</dbReference>
<evidence type="ECO:0000313" key="18">
    <source>
        <dbReference type="Proteomes" id="UP000515976"/>
    </source>
</evidence>
<comment type="cofactor">
    <cofactor evidence="14">
        <name>[4Fe-4S] cluster</name>
        <dbReference type="ChEBI" id="CHEBI:49883"/>
    </cofactor>
    <text evidence="14">Binds 2 [4Fe-4S] clusters. One cluster is coordinated with 3 cysteines and an exchangeable S-adenosyl-L-methionine.</text>
</comment>
<keyword evidence="5 14" id="KW-0819">tRNA processing</keyword>
<comment type="subunit">
    <text evidence="14">Monomer.</text>
</comment>
<feature type="binding site" evidence="14">
    <location>
        <position position="14"/>
    </location>
    <ligand>
        <name>[4Fe-4S] cluster</name>
        <dbReference type="ChEBI" id="CHEBI:49883"/>
        <label>1</label>
    </ligand>
</feature>
<dbReference type="EC" id="2.8.4.3" evidence="9 14"/>
<dbReference type="InterPro" id="IPR005839">
    <property type="entry name" value="Methylthiotransferase"/>
</dbReference>
<evidence type="ECO:0000256" key="8">
    <source>
        <dbReference type="ARBA" id="ARBA00023014"/>
    </source>
</evidence>
<feature type="binding site" evidence="14">
    <location>
        <position position="171"/>
    </location>
    <ligand>
        <name>[4Fe-4S] cluster</name>
        <dbReference type="ChEBI" id="CHEBI:49883"/>
        <label>2</label>
        <note>4Fe-4S-S-AdoMet</note>
    </ligand>
</feature>
<evidence type="ECO:0000256" key="13">
    <source>
        <dbReference type="ARBA" id="ARBA00081141"/>
    </source>
</evidence>
<dbReference type="RefSeq" id="WP_166097654.1">
    <property type="nucleotide sequence ID" value="NZ_BMMY01000001.1"/>
</dbReference>
<evidence type="ECO:0000256" key="3">
    <source>
        <dbReference type="ARBA" id="ARBA00022679"/>
    </source>
</evidence>
<dbReference type="Proteomes" id="UP000515976">
    <property type="component" value="Chromosome"/>
</dbReference>